<dbReference type="GeneTree" id="ENSGT00940000175830"/>
<reference evidence="3" key="3">
    <citation type="submission" date="2025-08" db="UniProtKB">
        <authorList>
            <consortium name="Ensembl"/>
        </authorList>
    </citation>
    <scope>IDENTIFICATION</scope>
</reference>
<dbReference type="GeneID" id="113018845"/>
<dbReference type="Ensembl" id="ENSACLT00000054146.1">
    <property type="protein sequence ID" value="ENSACLP00000063202.1"/>
    <property type="gene ID" value="ENSACLG00000037167.1"/>
</dbReference>
<dbReference type="RefSeq" id="XP_026018036.1">
    <property type="nucleotide sequence ID" value="XM_026162251.1"/>
</dbReference>
<reference evidence="3" key="4">
    <citation type="submission" date="2025-09" db="UniProtKB">
        <authorList>
            <consortium name="Ensembl"/>
        </authorList>
    </citation>
    <scope>IDENTIFICATION</scope>
</reference>
<evidence type="ECO:0000256" key="2">
    <source>
        <dbReference type="SAM" id="MobiDB-lite"/>
    </source>
</evidence>
<feature type="coiled-coil region" evidence="1">
    <location>
        <begin position="113"/>
        <end position="140"/>
    </location>
</feature>
<feature type="region of interest" description="Disordered" evidence="2">
    <location>
        <begin position="48"/>
        <end position="70"/>
    </location>
</feature>
<evidence type="ECO:0000313" key="4">
    <source>
        <dbReference type="Proteomes" id="UP000265100"/>
    </source>
</evidence>
<proteinExistence type="predicted"/>
<reference evidence="4" key="2">
    <citation type="submission" date="2023-03" db="EMBL/GenBank/DDBJ databases">
        <authorList>
            <consortium name="Wellcome Sanger Institute Data Sharing"/>
        </authorList>
    </citation>
    <scope>NUCLEOTIDE SEQUENCE [LARGE SCALE GENOMIC DNA]</scope>
</reference>
<accession>A0AAX7U322</accession>
<keyword evidence="4" id="KW-1185">Reference proteome</keyword>
<sequence>MSRLTLAHSLVQPESYSPVTENHVILVNETSNLCVHCRSPVEINVAKMGNSETKKRTTADYTGPQSNQARVKRSLTLNPQKRKQSVRLKNRPASIDGSTGLWDGFDPSRRRYLETDLDLYHELQNHLENARRRMRDKGKKDVSGGLDANLVTGEEKCYDPNDTTLTFVEGEDDMDFEGRDYKSLRARMSCGHSVTPMSLTSWCHHLLDQGESRFVCGQPDCNAEWSHEEVCKMALLTPAEIKYFEKKMLSSTVMNYLEVSDVTASRGKS</sequence>
<dbReference type="RefSeq" id="XP_026018035.1">
    <property type="nucleotide sequence ID" value="XM_026162250.1"/>
</dbReference>
<reference evidence="3 4" key="1">
    <citation type="submission" date="2018-05" db="EMBL/GenBank/DDBJ databases">
        <authorList>
            <person name="Datahose"/>
        </authorList>
    </citation>
    <scope>NUCLEOTIDE SEQUENCE</scope>
</reference>
<dbReference type="AlphaFoldDB" id="A0AAX7U322"/>
<evidence type="ECO:0000313" key="3">
    <source>
        <dbReference type="Ensembl" id="ENSACLP00000063202.1"/>
    </source>
</evidence>
<name>A0AAX7U322_ASTCA</name>
<organism evidence="3 4">
    <name type="scientific">Astatotilapia calliptera</name>
    <name type="common">Eastern happy</name>
    <name type="synonym">Chromis callipterus</name>
    <dbReference type="NCBI Taxonomy" id="8154"/>
    <lineage>
        <taxon>Eukaryota</taxon>
        <taxon>Metazoa</taxon>
        <taxon>Chordata</taxon>
        <taxon>Craniata</taxon>
        <taxon>Vertebrata</taxon>
        <taxon>Euteleostomi</taxon>
        <taxon>Actinopterygii</taxon>
        <taxon>Neopterygii</taxon>
        <taxon>Teleostei</taxon>
        <taxon>Neoteleostei</taxon>
        <taxon>Acanthomorphata</taxon>
        <taxon>Ovalentaria</taxon>
        <taxon>Cichlomorphae</taxon>
        <taxon>Cichliformes</taxon>
        <taxon>Cichlidae</taxon>
        <taxon>African cichlids</taxon>
        <taxon>Pseudocrenilabrinae</taxon>
        <taxon>Haplochromini</taxon>
        <taxon>Astatotilapia</taxon>
    </lineage>
</organism>
<dbReference type="Proteomes" id="UP000265100">
    <property type="component" value="Chromosome 3"/>
</dbReference>
<protein>
    <submittedName>
        <fullName evidence="3">Uncharacterized protein</fullName>
    </submittedName>
</protein>
<evidence type="ECO:0000256" key="1">
    <source>
        <dbReference type="SAM" id="Coils"/>
    </source>
</evidence>
<feature type="compositionally biased region" description="Polar residues" evidence="2">
    <location>
        <begin position="59"/>
        <end position="70"/>
    </location>
</feature>
<keyword evidence="1" id="KW-0175">Coiled coil</keyword>